<dbReference type="Pfam" id="PF08875">
    <property type="entry name" value="DUF1833"/>
    <property type="match status" value="1"/>
</dbReference>
<dbReference type="STRING" id="463025.BAU08_09565"/>
<evidence type="ECO:0008006" key="3">
    <source>
        <dbReference type="Google" id="ProtNLM"/>
    </source>
</evidence>
<proteinExistence type="predicted"/>
<dbReference type="Proteomes" id="UP000092213">
    <property type="component" value="Chromosome"/>
</dbReference>
<evidence type="ECO:0000313" key="1">
    <source>
        <dbReference type="EMBL" id="ANN71553.1"/>
    </source>
</evidence>
<organism evidence="1 2">
    <name type="scientific">Bordetella bronchialis</name>
    <dbReference type="NCBI Taxonomy" id="463025"/>
    <lineage>
        <taxon>Bacteria</taxon>
        <taxon>Pseudomonadati</taxon>
        <taxon>Pseudomonadota</taxon>
        <taxon>Betaproteobacteria</taxon>
        <taxon>Burkholderiales</taxon>
        <taxon>Alcaligenaceae</taxon>
        <taxon>Bordetella</taxon>
    </lineage>
</organism>
<dbReference type="EMBL" id="CP016171">
    <property type="protein sequence ID" value="ANN71553.1"/>
    <property type="molecule type" value="Genomic_DNA"/>
</dbReference>
<name>A0A193FW24_9BORD</name>
<accession>A0A193FW24</accession>
<reference evidence="1 2" key="1">
    <citation type="submission" date="2016-06" db="EMBL/GenBank/DDBJ databases">
        <title>Complete genome sequences of Bordetella bronchialis and Bordetella flabilis.</title>
        <authorList>
            <person name="LiPuma J.J."/>
            <person name="Spilker T."/>
        </authorList>
    </citation>
    <scope>NUCLEOTIDE SEQUENCE [LARGE SCALE GENOMIC DNA]</scope>
    <source>
        <strain evidence="1 2">AU17976</strain>
    </source>
</reference>
<evidence type="ECO:0000313" key="2">
    <source>
        <dbReference type="Proteomes" id="UP000092213"/>
    </source>
</evidence>
<protein>
    <recommendedName>
        <fullName evidence="3">DUF1833 domain-containing protein</fullName>
    </recommendedName>
</protein>
<sequence length="158" mass="17411">MSRAISTNGRRQLLATSADENLLVCLEISHADLPVPIRVVRDTQDLVARGNTYTACPFDITLPDDIEGQIPQATIQVDNVGRELTEWLEFSRGGQGARCRLILVYRSDPDVFEYDLTMDMTGLKIDNQKVSGNLGFVNTLSQVAVVKTFTPATAPGLW</sequence>
<gene>
    <name evidence="1" type="ORF">BAU08_09565</name>
</gene>
<dbReference type="InterPro" id="IPR014974">
    <property type="entry name" value="DUF1833"/>
</dbReference>
<dbReference type="RefSeq" id="WP_066669082.1">
    <property type="nucleotide sequence ID" value="NZ_CP016171.1"/>
</dbReference>
<dbReference type="AlphaFoldDB" id="A0A193FW24"/>